<accession>A0A218YYE7</accession>
<feature type="compositionally biased region" description="Low complexity" evidence="1">
    <location>
        <begin position="40"/>
        <end position="60"/>
    </location>
</feature>
<keyword evidence="3" id="KW-1185">Reference proteome</keyword>
<feature type="compositionally biased region" description="Basic and acidic residues" evidence="1">
    <location>
        <begin position="90"/>
        <end position="99"/>
    </location>
</feature>
<reference evidence="2 3" key="1">
    <citation type="submission" date="2017-04" db="EMBL/GenBank/DDBJ databases">
        <title>Draft genome sequence of Marssonina coronaria NL1: causal agent of apple blotch.</title>
        <authorList>
            <person name="Cheng Q."/>
        </authorList>
    </citation>
    <scope>NUCLEOTIDE SEQUENCE [LARGE SCALE GENOMIC DNA]</scope>
    <source>
        <strain evidence="2 3">NL1</strain>
    </source>
</reference>
<gene>
    <name evidence="2" type="ORF">B2J93_545</name>
</gene>
<dbReference type="Proteomes" id="UP000242519">
    <property type="component" value="Unassembled WGS sequence"/>
</dbReference>
<comment type="caution">
    <text evidence="2">The sequence shown here is derived from an EMBL/GenBank/DDBJ whole genome shotgun (WGS) entry which is preliminary data.</text>
</comment>
<dbReference type="EMBL" id="MZNU01000314">
    <property type="protein sequence ID" value="OWP00678.1"/>
    <property type="molecule type" value="Genomic_DNA"/>
</dbReference>
<dbReference type="AlphaFoldDB" id="A0A218YYE7"/>
<proteinExistence type="predicted"/>
<evidence type="ECO:0000256" key="1">
    <source>
        <dbReference type="SAM" id="MobiDB-lite"/>
    </source>
</evidence>
<evidence type="ECO:0000313" key="2">
    <source>
        <dbReference type="EMBL" id="OWP00678.1"/>
    </source>
</evidence>
<feature type="region of interest" description="Disordered" evidence="1">
    <location>
        <begin position="28"/>
        <end position="99"/>
    </location>
</feature>
<protein>
    <submittedName>
        <fullName evidence="2">Uncharacterized protein</fullName>
    </submittedName>
</protein>
<dbReference type="InParanoid" id="A0A218YYE7"/>
<organism evidence="2 3">
    <name type="scientific">Diplocarpon coronariae</name>
    <dbReference type="NCBI Taxonomy" id="2795749"/>
    <lineage>
        <taxon>Eukaryota</taxon>
        <taxon>Fungi</taxon>
        <taxon>Dikarya</taxon>
        <taxon>Ascomycota</taxon>
        <taxon>Pezizomycotina</taxon>
        <taxon>Leotiomycetes</taxon>
        <taxon>Helotiales</taxon>
        <taxon>Drepanopezizaceae</taxon>
        <taxon>Diplocarpon</taxon>
    </lineage>
</organism>
<sequence length="99" mass="10325">MNMIIWVLEARGARHFIRGLLGTLATRRPQARGPEAGHVTTADTVSWTSTSTSTSTSSTSEPDLHSDPDPAAATSAHPQPLPPLGGVEAEAGRGDGLLR</sequence>
<name>A0A218YYE7_9HELO</name>
<evidence type="ECO:0000313" key="3">
    <source>
        <dbReference type="Proteomes" id="UP000242519"/>
    </source>
</evidence>